<feature type="compositionally biased region" description="Basic and acidic residues" evidence="1">
    <location>
        <begin position="851"/>
        <end position="861"/>
    </location>
</feature>
<feature type="compositionally biased region" description="Gly residues" evidence="1">
    <location>
        <begin position="829"/>
        <end position="842"/>
    </location>
</feature>
<evidence type="ECO:0008006" key="5">
    <source>
        <dbReference type="Google" id="ProtNLM"/>
    </source>
</evidence>
<name>A0AAD7GEI9_MYCRO</name>
<dbReference type="EMBL" id="JARKIE010000089">
    <property type="protein sequence ID" value="KAJ7687246.1"/>
    <property type="molecule type" value="Genomic_DNA"/>
</dbReference>
<organism evidence="3 4">
    <name type="scientific">Mycena rosella</name>
    <name type="common">Pink bonnet</name>
    <name type="synonym">Agaricus rosellus</name>
    <dbReference type="NCBI Taxonomy" id="1033263"/>
    <lineage>
        <taxon>Eukaryota</taxon>
        <taxon>Fungi</taxon>
        <taxon>Dikarya</taxon>
        <taxon>Basidiomycota</taxon>
        <taxon>Agaricomycotina</taxon>
        <taxon>Agaricomycetes</taxon>
        <taxon>Agaricomycetidae</taxon>
        <taxon>Agaricales</taxon>
        <taxon>Marasmiineae</taxon>
        <taxon>Mycenaceae</taxon>
        <taxon>Mycena</taxon>
    </lineage>
</organism>
<feature type="region of interest" description="Disordered" evidence="1">
    <location>
        <begin position="823"/>
        <end position="871"/>
    </location>
</feature>
<feature type="compositionally biased region" description="Low complexity" evidence="1">
    <location>
        <begin position="192"/>
        <end position="206"/>
    </location>
</feature>
<reference evidence="3" key="1">
    <citation type="submission" date="2023-03" db="EMBL/GenBank/DDBJ databases">
        <title>Massive genome expansion in bonnet fungi (Mycena s.s.) driven by repeated elements and novel gene families across ecological guilds.</title>
        <authorList>
            <consortium name="Lawrence Berkeley National Laboratory"/>
            <person name="Harder C.B."/>
            <person name="Miyauchi S."/>
            <person name="Viragh M."/>
            <person name="Kuo A."/>
            <person name="Thoen E."/>
            <person name="Andreopoulos B."/>
            <person name="Lu D."/>
            <person name="Skrede I."/>
            <person name="Drula E."/>
            <person name="Henrissat B."/>
            <person name="Morin E."/>
            <person name="Kohler A."/>
            <person name="Barry K."/>
            <person name="LaButti K."/>
            <person name="Morin E."/>
            <person name="Salamov A."/>
            <person name="Lipzen A."/>
            <person name="Mereny Z."/>
            <person name="Hegedus B."/>
            <person name="Baldrian P."/>
            <person name="Stursova M."/>
            <person name="Weitz H."/>
            <person name="Taylor A."/>
            <person name="Grigoriev I.V."/>
            <person name="Nagy L.G."/>
            <person name="Martin F."/>
            <person name="Kauserud H."/>
        </authorList>
    </citation>
    <scope>NUCLEOTIDE SEQUENCE</scope>
    <source>
        <strain evidence="3">CBHHK067</strain>
    </source>
</reference>
<feature type="compositionally biased region" description="Gly residues" evidence="1">
    <location>
        <begin position="967"/>
        <end position="978"/>
    </location>
</feature>
<protein>
    <recommendedName>
        <fullName evidence="5">HMG domain-containing protein</fullName>
    </recommendedName>
</protein>
<feature type="region of interest" description="Disordered" evidence="1">
    <location>
        <begin position="942"/>
        <end position="978"/>
    </location>
</feature>
<evidence type="ECO:0000256" key="2">
    <source>
        <dbReference type="SAM" id="SignalP"/>
    </source>
</evidence>
<feature type="region of interest" description="Disordered" evidence="1">
    <location>
        <begin position="132"/>
        <end position="214"/>
    </location>
</feature>
<accession>A0AAD7GEI9</accession>
<feature type="signal peptide" evidence="2">
    <location>
        <begin position="1"/>
        <end position="19"/>
    </location>
</feature>
<evidence type="ECO:0000256" key="1">
    <source>
        <dbReference type="SAM" id="MobiDB-lite"/>
    </source>
</evidence>
<evidence type="ECO:0000313" key="4">
    <source>
        <dbReference type="Proteomes" id="UP001221757"/>
    </source>
</evidence>
<sequence>MRRQIILLMILSILDQTSHDFRSFLLTGASGKRLSFVPFFRPHLSVVEVVVTVPLPSRFISCCGPAAEASRALMQTASYAGFSHIAGFPQAFLPLSSILDASPTVSSSIRARFCSTLVALPPLPFSLEAAMAPKVKKSPSSRPKSSQGGKHKRSWGGQVEEEEETSPPPDRGSTLRPKTHVKSPERKQPARGAKGATPAPSSSSKPSAKRPRTAAQALNPVLPPSELAKVAAAQASPPPKNAPDSSLSIPCVAQKLRCRCHIVSWSFSTQNFPQFMVLPGVNDASFGFPLTVLSPNDPTNLPSYDDANLHRYFRELLSVRDAARAAPWESFEAGDWRTQPFTTHIVVSVGESPTSPACFDSVRQLFRSLDSTRRAAGGAHTVFRASHVETDCRDCLYNGLFAEYMSTLGKWEARKVDVVAELDARERSHAKAVEKTLELAIGIANSLGELGIILDVGREQFFKRLQEEIDWRHTTIADVLEYAFAPPRVVSWRVFWRESGRFFFGSRDCGEGKGEGEGGRAFPPPACFSSIKRTMIHPLLYDTAYHSGEPMNWAVPSFSPDMHGCKFKSKTTPKPERLLRHGWQWSRIAGMHCFAEGMETEGIMLRWLPALFYFTHGPGCTSCHDQNWACVRYYDGPDLVAACVRCLDQRHACTPVADFNFVYMDGRVLLLNHRLSEAIIRNNTWFFSEGLGSDIVDKLKALAIFMSTGTSVPPWTTAAGRPRMSIAKAAVACRPFSDAAQASDMDSLKQVMGMFSELAHVFETTSNDLNSFLAMCNVRTAEQATFLMSPDEHMDDSEEDRNAWESDVPGFALLEGVETGVEVWDGKDGTGGGTDVTGGSSGMGTSSGARASDDVEMRDVEGSGDAGPSWPPVVSSTVLPARTLKIPTGAPSLSFGLPGTVLGAGGSLVAGALGEHVLISLPRVHPSLPPWLPTPALSKMLPAPSAVSPLTNREPETPEAPLCQGGRSEGAGQGPSGA</sequence>
<proteinExistence type="predicted"/>
<evidence type="ECO:0000313" key="3">
    <source>
        <dbReference type="EMBL" id="KAJ7687246.1"/>
    </source>
</evidence>
<comment type="caution">
    <text evidence="3">The sequence shown here is derived from an EMBL/GenBank/DDBJ whole genome shotgun (WGS) entry which is preliminary data.</text>
</comment>
<keyword evidence="2" id="KW-0732">Signal</keyword>
<keyword evidence="4" id="KW-1185">Reference proteome</keyword>
<feature type="chain" id="PRO_5042107625" description="HMG domain-containing protein" evidence="2">
    <location>
        <begin position="20"/>
        <end position="978"/>
    </location>
</feature>
<gene>
    <name evidence="3" type="ORF">B0H17DRAFT_1136372</name>
</gene>
<dbReference type="Proteomes" id="UP001221757">
    <property type="component" value="Unassembled WGS sequence"/>
</dbReference>
<dbReference type="AlphaFoldDB" id="A0AAD7GEI9"/>